<dbReference type="PANTHER" id="PTHR47235:SF1">
    <property type="entry name" value="BLR6548 PROTEIN"/>
    <property type="match status" value="1"/>
</dbReference>
<evidence type="ECO:0000256" key="2">
    <source>
        <dbReference type="ARBA" id="ARBA00022729"/>
    </source>
</evidence>
<keyword evidence="6" id="KW-1185">Reference proteome</keyword>
<dbReference type="RefSeq" id="WP_387699830.1">
    <property type="nucleotide sequence ID" value="NZ_JBIAMX010000004.1"/>
</dbReference>
<feature type="chain" id="PRO_5046283380" evidence="3">
    <location>
        <begin position="30"/>
        <end position="433"/>
    </location>
</feature>
<name>A0ABW6PL88_9NOCA</name>
<dbReference type="PROSITE" id="PS51257">
    <property type="entry name" value="PROKAR_LIPOPROTEIN"/>
    <property type="match status" value="1"/>
</dbReference>
<dbReference type="Pfam" id="PF13458">
    <property type="entry name" value="Peripla_BP_6"/>
    <property type="match status" value="1"/>
</dbReference>
<feature type="domain" description="Leucine-binding protein" evidence="4">
    <location>
        <begin position="57"/>
        <end position="381"/>
    </location>
</feature>
<evidence type="ECO:0000256" key="3">
    <source>
        <dbReference type="SAM" id="SignalP"/>
    </source>
</evidence>
<organism evidence="5 6">
    <name type="scientific">Nocardia thailandica</name>
    <dbReference type="NCBI Taxonomy" id="257275"/>
    <lineage>
        <taxon>Bacteria</taxon>
        <taxon>Bacillati</taxon>
        <taxon>Actinomycetota</taxon>
        <taxon>Actinomycetes</taxon>
        <taxon>Mycobacteriales</taxon>
        <taxon>Nocardiaceae</taxon>
        <taxon>Nocardia</taxon>
    </lineage>
</organism>
<dbReference type="InterPro" id="IPR028082">
    <property type="entry name" value="Peripla_BP_I"/>
</dbReference>
<evidence type="ECO:0000313" key="6">
    <source>
        <dbReference type="Proteomes" id="UP001601444"/>
    </source>
</evidence>
<evidence type="ECO:0000259" key="4">
    <source>
        <dbReference type="Pfam" id="PF13458"/>
    </source>
</evidence>
<dbReference type="InterPro" id="IPR028081">
    <property type="entry name" value="Leu-bd"/>
</dbReference>
<keyword evidence="2 3" id="KW-0732">Signal</keyword>
<comment type="caution">
    <text evidence="5">The sequence shown here is derived from an EMBL/GenBank/DDBJ whole genome shotgun (WGS) entry which is preliminary data.</text>
</comment>
<comment type="similarity">
    <text evidence="1">Belongs to the leucine-binding protein family.</text>
</comment>
<dbReference type="PANTHER" id="PTHR47235">
    <property type="entry name" value="BLR6548 PROTEIN"/>
    <property type="match status" value="1"/>
</dbReference>
<dbReference type="EMBL" id="JBIAMX010000004">
    <property type="protein sequence ID" value="MFF0543175.1"/>
    <property type="molecule type" value="Genomic_DNA"/>
</dbReference>
<feature type="signal peptide" evidence="3">
    <location>
        <begin position="1"/>
        <end position="29"/>
    </location>
</feature>
<accession>A0ABW6PL88</accession>
<evidence type="ECO:0000256" key="1">
    <source>
        <dbReference type="ARBA" id="ARBA00010062"/>
    </source>
</evidence>
<protein>
    <submittedName>
        <fullName evidence="5">ABC transporter substrate-binding protein</fullName>
    </submittedName>
</protein>
<reference evidence="5 6" key="1">
    <citation type="submission" date="2024-10" db="EMBL/GenBank/DDBJ databases">
        <title>The Natural Products Discovery Center: Release of the First 8490 Sequenced Strains for Exploring Actinobacteria Biosynthetic Diversity.</title>
        <authorList>
            <person name="Kalkreuter E."/>
            <person name="Kautsar S.A."/>
            <person name="Yang D."/>
            <person name="Bader C.D."/>
            <person name="Teijaro C.N."/>
            <person name="Fluegel L."/>
            <person name="Davis C.M."/>
            <person name="Simpson J.R."/>
            <person name="Lauterbach L."/>
            <person name="Steele A.D."/>
            <person name="Gui C."/>
            <person name="Meng S."/>
            <person name="Li G."/>
            <person name="Viehrig K."/>
            <person name="Ye F."/>
            <person name="Su P."/>
            <person name="Kiefer A.F."/>
            <person name="Nichols A."/>
            <person name="Cepeda A.J."/>
            <person name="Yan W."/>
            <person name="Fan B."/>
            <person name="Jiang Y."/>
            <person name="Adhikari A."/>
            <person name="Zheng C.-J."/>
            <person name="Schuster L."/>
            <person name="Cowan T.M."/>
            <person name="Smanski M.J."/>
            <person name="Chevrette M.G."/>
            <person name="De Carvalho L.P.S."/>
            <person name="Shen B."/>
        </authorList>
    </citation>
    <scope>NUCLEOTIDE SEQUENCE [LARGE SCALE GENOMIC DNA]</scope>
    <source>
        <strain evidence="5 6">NPDC004045</strain>
    </source>
</reference>
<sequence length="433" mass="45925">MASSDRRVLRRLAALPAVACLVLAGASCSADTAAPAPGITSAPCPQSPHTDRGCLYLGVLSDLEGGPFTALGVSMNEGQRAFWDEVNKAGGIGGYDIDLATYTRNTAYDPRTHRTAYQEISPHVLALAMSFGTAQTLAMLNDMDADDMVATAATQWSGWGFRSADRNLVLSGGYSYCVEAINALDWFTQDHYHPQRIAVVGYRGTFGEDFAAGAMRWAVANEAAIADTIETGPNNEVGNQDSTVAQVLAAQPDLVTLATGPAETAEIVGKLVKSGYTGRFLGSLITWNPALLKSPAAPALTALYNFTSPIDSWDGNSIGAQRARRALGHEPNNLGYNLGWAISYPMRALLTKAAATGELTRTGLRRTMENLLPDSEGIAPVQRIGASAPDPSIDWSVVYTPDEQAPVGARVVRSTYRGPTLGKTTLSEPCKPI</sequence>
<gene>
    <name evidence="5" type="ORF">ACFYTF_10070</name>
</gene>
<dbReference type="SUPFAM" id="SSF53822">
    <property type="entry name" value="Periplasmic binding protein-like I"/>
    <property type="match status" value="1"/>
</dbReference>
<evidence type="ECO:0000313" key="5">
    <source>
        <dbReference type="EMBL" id="MFF0543175.1"/>
    </source>
</evidence>
<proteinExistence type="inferred from homology"/>
<dbReference type="Proteomes" id="UP001601444">
    <property type="component" value="Unassembled WGS sequence"/>
</dbReference>
<dbReference type="Gene3D" id="3.40.50.2300">
    <property type="match status" value="2"/>
</dbReference>